<evidence type="ECO:0000313" key="3">
    <source>
        <dbReference type="Proteomes" id="UP000559027"/>
    </source>
</evidence>
<comment type="caution">
    <text evidence="2">The sequence shown here is derived from an EMBL/GenBank/DDBJ whole genome shotgun (WGS) entry which is preliminary data.</text>
</comment>
<sequence>MALVPFNLFYLILTPGRIRLPSDSPPLSPDRTEKSQWYWSMKDISRGRPIRSRPVPSSRFSVDSGPVSPH</sequence>
<keyword evidence="3" id="KW-1185">Reference proteome</keyword>
<feature type="compositionally biased region" description="Low complexity" evidence="1">
    <location>
        <begin position="52"/>
        <end position="61"/>
    </location>
</feature>
<evidence type="ECO:0000313" key="2">
    <source>
        <dbReference type="EMBL" id="KAF5362128.1"/>
    </source>
</evidence>
<feature type="region of interest" description="Disordered" evidence="1">
    <location>
        <begin position="47"/>
        <end position="70"/>
    </location>
</feature>
<evidence type="ECO:0000256" key="1">
    <source>
        <dbReference type="SAM" id="MobiDB-lite"/>
    </source>
</evidence>
<protein>
    <submittedName>
        <fullName evidence="2">Uncharacterized protein</fullName>
    </submittedName>
</protein>
<accession>A0A8H5GBY7</accession>
<proteinExistence type="predicted"/>
<organism evidence="2 3">
    <name type="scientific">Leucocoprinus leucothites</name>
    <dbReference type="NCBI Taxonomy" id="201217"/>
    <lineage>
        <taxon>Eukaryota</taxon>
        <taxon>Fungi</taxon>
        <taxon>Dikarya</taxon>
        <taxon>Basidiomycota</taxon>
        <taxon>Agaricomycotina</taxon>
        <taxon>Agaricomycetes</taxon>
        <taxon>Agaricomycetidae</taxon>
        <taxon>Agaricales</taxon>
        <taxon>Agaricineae</taxon>
        <taxon>Agaricaceae</taxon>
        <taxon>Leucocoprinus</taxon>
    </lineage>
</organism>
<gene>
    <name evidence="2" type="ORF">D9756_002486</name>
</gene>
<reference evidence="2 3" key="1">
    <citation type="journal article" date="2020" name="ISME J.">
        <title>Uncovering the hidden diversity of litter-decomposition mechanisms in mushroom-forming fungi.</title>
        <authorList>
            <person name="Floudas D."/>
            <person name="Bentzer J."/>
            <person name="Ahren D."/>
            <person name="Johansson T."/>
            <person name="Persson P."/>
            <person name="Tunlid A."/>
        </authorList>
    </citation>
    <scope>NUCLEOTIDE SEQUENCE [LARGE SCALE GENOMIC DNA]</scope>
    <source>
        <strain evidence="2 3">CBS 146.42</strain>
    </source>
</reference>
<name>A0A8H5GBY7_9AGAR</name>
<dbReference type="Proteomes" id="UP000559027">
    <property type="component" value="Unassembled WGS sequence"/>
</dbReference>
<dbReference type="AlphaFoldDB" id="A0A8H5GBY7"/>
<dbReference type="EMBL" id="JAACJO010000002">
    <property type="protein sequence ID" value="KAF5362128.1"/>
    <property type="molecule type" value="Genomic_DNA"/>
</dbReference>